<feature type="transmembrane region" description="Helical" evidence="13">
    <location>
        <begin position="392"/>
        <end position="412"/>
    </location>
</feature>
<feature type="transmembrane region" description="Helical" evidence="13">
    <location>
        <begin position="95"/>
        <end position="115"/>
    </location>
</feature>
<keyword evidence="7" id="KW-1003">Cell membrane</keyword>
<reference evidence="15" key="1">
    <citation type="journal article" date="2023" name="Int. J. Syst. Evol. Microbiol.">
        <title>Claveliimonas bilis gen. nov., sp. nov., deoxycholic acid-producing bacteria isolated from human faeces, and reclassification of Sellimonas monacensis Zenner et al. 2021 as Claveliimonas monacensis comb. nov.</title>
        <authorList>
            <person name="Hisatomi A."/>
            <person name="Kastawa N.W.E.P.G."/>
            <person name="Song I."/>
            <person name="Ohkuma M."/>
            <person name="Fukiya S."/>
            <person name="Sakamoto M."/>
        </authorList>
    </citation>
    <scope>NUCLEOTIDE SEQUENCE [LARGE SCALE GENOMIC DNA]</scope>
    <source>
        <strain evidence="15">12BBH14</strain>
    </source>
</reference>
<evidence type="ECO:0000256" key="4">
    <source>
        <dbReference type="ARBA" id="ARBA00020268"/>
    </source>
</evidence>
<name>A0ABM8I8S9_9FIRM</name>
<dbReference type="RefSeq" id="WP_256193063.1">
    <property type="nucleotide sequence ID" value="NZ_AP027742.1"/>
</dbReference>
<dbReference type="InterPro" id="IPR002528">
    <property type="entry name" value="MATE_fam"/>
</dbReference>
<evidence type="ECO:0000256" key="10">
    <source>
        <dbReference type="ARBA" id="ARBA00023065"/>
    </source>
</evidence>
<keyword evidence="11 13" id="KW-0472">Membrane</keyword>
<comment type="subcellular location">
    <subcellularLocation>
        <location evidence="2">Cell membrane</location>
        <topology evidence="2">Multi-pass membrane protein</topology>
    </subcellularLocation>
</comment>
<evidence type="ECO:0000256" key="2">
    <source>
        <dbReference type="ARBA" id="ARBA00004651"/>
    </source>
</evidence>
<evidence type="ECO:0000256" key="11">
    <source>
        <dbReference type="ARBA" id="ARBA00023136"/>
    </source>
</evidence>
<organism evidence="14 15">
    <name type="scientific">Claveliimonas bilis</name>
    <dbReference type="NCBI Taxonomy" id="3028070"/>
    <lineage>
        <taxon>Bacteria</taxon>
        <taxon>Bacillati</taxon>
        <taxon>Bacillota</taxon>
        <taxon>Clostridia</taxon>
        <taxon>Lachnospirales</taxon>
        <taxon>Lachnospiraceae</taxon>
        <taxon>Claveliimonas</taxon>
    </lineage>
</organism>
<accession>A0ABM8I8S9</accession>
<feature type="transmembrane region" description="Helical" evidence="13">
    <location>
        <begin position="238"/>
        <end position="267"/>
    </location>
</feature>
<comment type="similarity">
    <text evidence="3">Belongs to the multi antimicrobial extrusion (MATE) (TC 2.A.66.1) family.</text>
</comment>
<dbReference type="PIRSF" id="PIRSF006603">
    <property type="entry name" value="DinF"/>
    <property type="match status" value="1"/>
</dbReference>
<sequence>MRKNIDLVNGPVLKSLTQLALPIMATSLIQTAYNLTDMLWIGRVGSNAVASVGAAGMYMWLSNGLAALPKMGGQVNVGHVLGAGRPKDAANYATAALHISIIFGLVFGLVCILFSNPLIGFFNLTGHQVIADARIYLKITCGCVIFSFLNQTLTGIFTAAGNSRSSFMATLTGLLINMILDPVLIFGLGPFPVMGVAGAAIATVLAQATVTLIFFVFAKKDNIIFCHIKLFRIPDRSLFSSIVRIGFPTCIQNMIFTGISMIIARLVAGYGDAAVAVQKVGSQIESISWMTADGFAAAVNSFLAQNHGAGKYSRIPKGYYSAMKVVLVWGLFCTLLLIFLPAPVFRLFITEADILPMGVDYLMILGVSQLFMSVEITTAGAFAGLGRTLPPSVTSIVLTGMRIPLAMLLIHTPLGLNGIWWSITISSIFKGIILFIWFRHLLAHRKNYVDISDSGKMYTESSKCSKI</sequence>
<keyword evidence="15" id="KW-1185">Reference proteome</keyword>
<evidence type="ECO:0000313" key="15">
    <source>
        <dbReference type="Proteomes" id="UP001305815"/>
    </source>
</evidence>
<evidence type="ECO:0000256" key="8">
    <source>
        <dbReference type="ARBA" id="ARBA00022692"/>
    </source>
</evidence>
<dbReference type="EMBL" id="AP027742">
    <property type="protein sequence ID" value="BDZ78498.1"/>
    <property type="molecule type" value="Genomic_DNA"/>
</dbReference>
<proteinExistence type="inferred from homology"/>
<feature type="transmembrane region" description="Helical" evidence="13">
    <location>
        <begin position="39"/>
        <end position="61"/>
    </location>
</feature>
<feature type="transmembrane region" description="Helical" evidence="13">
    <location>
        <begin position="194"/>
        <end position="217"/>
    </location>
</feature>
<keyword evidence="10" id="KW-0406">Ion transport</keyword>
<keyword evidence="9 13" id="KW-1133">Transmembrane helix</keyword>
<evidence type="ECO:0000313" key="14">
    <source>
        <dbReference type="EMBL" id="BDZ78498.1"/>
    </source>
</evidence>
<dbReference type="PANTHER" id="PTHR43298:SF2">
    <property type="entry name" value="FMN_FAD EXPORTER YEEO-RELATED"/>
    <property type="match status" value="1"/>
</dbReference>
<feature type="transmembrane region" description="Helical" evidence="13">
    <location>
        <begin position="135"/>
        <end position="160"/>
    </location>
</feature>
<keyword evidence="8 13" id="KW-0812">Transmembrane</keyword>
<evidence type="ECO:0000256" key="6">
    <source>
        <dbReference type="ARBA" id="ARBA00022449"/>
    </source>
</evidence>
<dbReference type="InterPro" id="IPR048279">
    <property type="entry name" value="MdtK-like"/>
</dbReference>
<evidence type="ECO:0000256" key="9">
    <source>
        <dbReference type="ARBA" id="ARBA00022989"/>
    </source>
</evidence>
<keyword evidence="6" id="KW-0050">Antiport</keyword>
<feature type="transmembrane region" description="Helical" evidence="13">
    <location>
        <begin position="361"/>
        <end position="385"/>
    </location>
</feature>
<feature type="transmembrane region" description="Helical" evidence="13">
    <location>
        <begin position="325"/>
        <end position="349"/>
    </location>
</feature>
<gene>
    <name evidence="14" type="ORF">Lac1_26810</name>
</gene>
<dbReference type="CDD" id="cd13140">
    <property type="entry name" value="MATE_like_1"/>
    <property type="match status" value="1"/>
</dbReference>
<protein>
    <recommendedName>
        <fullName evidence="4">Probable multidrug resistance protein NorM</fullName>
    </recommendedName>
    <alternativeName>
        <fullName evidence="12">Multidrug-efflux transporter</fullName>
    </alternativeName>
</protein>
<evidence type="ECO:0000256" key="1">
    <source>
        <dbReference type="ARBA" id="ARBA00003408"/>
    </source>
</evidence>
<comment type="function">
    <text evidence="1">Multidrug efflux pump.</text>
</comment>
<evidence type="ECO:0000256" key="7">
    <source>
        <dbReference type="ARBA" id="ARBA00022475"/>
    </source>
</evidence>
<dbReference type="Pfam" id="PF01554">
    <property type="entry name" value="MatE"/>
    <property type="match status" value="2"/>
</dbReference>
<dbReference type="PANTHER" id="PTHR43298">
    <property type="entry name" value="MULTIDRUG RESISTANCE PROTEIN NORM-RELATED"/>
    <property type="match status" value="1"/>
</dbReference>
<dbReference type="InterPro" id="IPR050222">
    <property type="entry name" value="MATE_MdtK"/>
</dbReference>
<dbReference type="Proteomes" id="UP001305815">
    <property type="component" value="Chromosome"/>
</dbReference>
<feature type="transmembrane region" description="Helical" evidence="13">
    <location>
        <begin position="167"/>
        <end position="188"/>
    </location>
</feature>
<keyword evidence="5" id="KW-0813">Transport</keyword>
<evidence type="ECO:0000256" key="3">
    <source>
        <dbReference type="ARBA" id="ARBA00010199"/>
    </source>
</evidence>
<evidence type="ECO:0000256" key="5">
    <source>
        <dbReference type="ARBA" id="ARBA00022448"/>
    </source>
</evidence>
<evidence type="ECO:0000256" key="13">
    <source>
        <dbReference type="SAM" id="Phobius"/>
    </source>
</evidence>
<dbReference type="NCBIfam" id="TIGR00797">
    <property type="entry name" value="matE"/>
    <property type="match status" value="1"/>
</dbReference>
<feature type="transmembrane region" description="Helical" evidence="13">
    <location>
        <begin position="418"/>
        <end position="438"/>
    </location>
</feature>
<evidence type="ECO:0000256" key="12">
    <source>
        <dbReference type="ARBA" id="ARBA00031636"/>
    </source>
</evidence>